<feature type="non-terminal residue" evidence="1">
    <location>
        <position position="1"/>
    </location>
</feature>
<dbReference type="PROSITE" id="PS00675">
    <property type="entry name" value="SIGMA54_INTERACT_1"/>
    <property type="match status" value="1"/>
</dbReference>
<evidence type="ECO:0000313" key="1">
    <source>
        <dbReference type="EMBL" id="CAG8526596.1"/>
    </source>
</evidence>
<dbReference type="EMBL" id="CAJVPV010002460">
    <property type="protein sequence ID" value="CAG8526596.1"/>
    <property type="molecule type" value="Genomic_DNA"/>
</dbReference>
<proteinExistence type="predicted"/>
<dbReference type="InterPro" id="IPR027417">
    <property type="entry name" value="P-loop_NTPase"/>
</dbReference>
<dbReference type="InterPro" id="IPR043129">
    <property type="entry name" value="ATPase_NBD"/>
</dbReference>
<protein>
    <submittedName>
        <fullName evidence="1">3649_t:CDS:1</fullName>
    </submittedName>
</protein>
<dbReference type="PANTHER" id="PTHR14187:SF5">
    <property type="entry name" value="HEAT SHOCK 70 KDA PROTEIN 12A"/>
    <property type="match status" value="1"/>
</dbReference>
<dbReference type="SUPFAM" id="SSF53067">
    <property type="entry name" value="Actin-like ATPase domain"/>
    <property type="match status" value="2"/>
</dbReference>
<reference evidence="1" key="1">
    <citation type="submission" date="2021-06" db="EMBL/GenBank/DDBJ databases">
        <authorList>
            <person name="Kallberg Y."/>
            <person name="Tangrot J."/>
            <person name="Rosling A."/>
        </authorList>
    </citation>
    <scope>NUCLEOTIDE SEQUENCE</scope>
    <source>
        <strain evidence="1">CL551</strain>
    </source>
</reference>
<dbReference type="PANTHER" id="PTHR14187">
    <property type="entry name" value="ALPHA KINASE/ELONGATION FACTOR 2 KINASE"/>
    <property type="match status" value="1"/>
</dbReference>
<dbReference type="AlphaFoldDB" id="A0A9N9FE32"/>
<evidence type="ECO:0000313" key="2">
    <source>
        <dbReference type="Proteomes" id="UP000789342"/>
    </source>
</evidence>
<dbReference type="SUPFAM" id="SSF52540">
    <property type="entry name" value="P-loop containing nucleoside triphosphate hydrolases"/>
    <property type="match status" value="1"/>
</dbReference>
<dbReference type="Proteomes" id="UP000789342">
    <property type="component" value="Unassembled WGS sequence"/>
</dbReference>
<dbReference type="OrthoDB" id="2963168at2759"/>
<dbReference type="Gene3D" id="3.30.420.40">
    <property type="match status" value="1"/>
</dbReference>
<name>A0A9N9FE32_9GLOM</name>
<comment type="caution">
    <text evidence="1">The sequence shown here is derived from an EMBL/GenBank/DDBJ whole genome shotgun (WGS) entry which is preliminary data.</text>
</comment>
<keyword evidence="2" id="KW-1185">Reference proteome</keyword>
<dbReference type="Gene3D" id="3.40.50.300">
    <property type="entry name" value="P-loop containing nucleotide triphosphate hydrolases"/>
    <property type="match status" value="1"/>
</dbReference>
<accession>A0A9N9FE32</accession>
<gene>
    <name evidence="1" type="ORF">AMORRO_LOCUS4468</name>
</gene>
<sequence length="459" mass="52512">MPDIHVILSIDFGTKYSTFSYAHVLNKAVTTNDCWPGVIGQLRIETALQYDSDFQNVIAWGYEALATKSTRKNKKNKIKPVELFKLHLSDIPESQKPTLPLARECITKRWPNVDFYNNVHLILTVPAEWSNREIDIMRECVFNASLIKKKDFSNLDFVTEHEAVAHYCTKIAKEYFNIIGKKFMIVECGREITYLTTRELLENGFGEIVSRYGDFCGGSDVEQQFLKFITRKIGAVAVELLKEQHFGQYQYMIHQYSKCIQSRFTGDEFFYEFDLENVCPVITQYVTGPLRSRLEEDEWIIDFNYETVKSFFDPVINKIIGLIHELNSVEPCSAIFLIGEFSESKYLQSIVKERFKNVVDHILIPPQPTCAVTRGATEYGLRKPTCTMKATSEINKLLLGETSVGKYGLRKTTHTMKAPSEINILLLGETGVGKSTFINAFANYLRYNTLDDAKVGEMA</sequence>
<organism evidence="1 2">
    <name type="scientific">Acaulospora morrowiae</name>
    <dbReference type="NCBI Taxonomy" id="94023"/>
    <lineage>
        <taxon>Eukaryota</taxon>
        <taxon>Fungi</taxon>
        <taxon>Fungi incertae sedis</taxon>
        <taxon>Mucoromycota</taxon>
        <taxon>Glomeromycotina</taxon>
        <taxon>Glomeromycetes</taxon>
        <taxon>Diversisporales</taxon>
        <taxon>Acaulosporaceae</taxon>
        <taxon>Acaulospora</taxon>
    </lineage>
</organism>
<dbReference type="InterPro" id="IPR025662">
    <property type="entry name" value="Sigma_54_int_dom_ATP-bd_1"/>
</dbReference>